<dbReference type="InterPro" id="IPR003715">
    <property type="entry name" value="Poly_export_N"/>
</dbReference>
<reference evidence="3" key="2">
    <citation type="journal article" date="2014" name="ISME J.">
        <title>Microbial stratification in low pH oxic and suboxic macroscopic growths along an acid mine drainage.</title>
        <authorList>
            <person name="Mendez-Garcia C."/>
            <person name="Mesa V."/>
            <person name="Sprenger R.R."/>
            <person name="Richter M."/>
            <person name="Diez M.S."/>
            <person name="Solano J."/>
            <person name="Bargiela R."/>
            <person name="Golyshina O.V."/>
            <person name="Manteca A."/>
            <person name="Ramos J.L."/>
            <person name="Gallego J.R."/>
            <person name="Llorente I."/>
            <person name="Martins Dos Santos V.A."/>
            <person name="Jensen O.N."/>
            <person name="Pelaez A.I."/>
            <person name="Sanchez J."/>
            <person name="Ferrer M."/>
        </authorList>
    </citation>
    <scope>NUCLEOTIDE SEQUENCE</scope>
</reference>
<evidence type="ECO:0000256" key="1">
    <source>
        <dbReference type="ARBA" id="ARBA00022729"/>
    </source>
</evidence>
<organism evidence="3">
    <name type="scientific">mine drainage metagenome</name>
    <dbReference type="NCBI Taxonomy" id="410659"/>
    <lineage>
        <taxon>unclassified sequences</taxon>
        <taxon>metagenomes</taxon>
        <taxon>ecological metagenomes</taxon>
    </lineage>
</organism>
<keyword evidence="1" id="KW-0732">Signal</keyword>
<dbReference type="PROSITE" id="PS51257">
    <property type="entry name" value="PROKAR_LIPOPROTEIN"/>
    <property type="match status" value="1"/>
</dbReference>
<comment type="caution">
    <text evidence="3">The sequence shown here is derived from an EMBL/GenBank/DDBJ whole genome shotgun (WGS) entry which is preliminary data.</text>
</comment>
<dbReference type="AlphaFoldDB" id="T0Y1T4"/>
<evidence type="ECO:0000259" key="2">
    <source>
        <dbReference type="Pfam" id="PF02563"/>
    </source>
</evidence>
<feature type="non-terminal residue" evidence="3">
    <location>
        <position position="143"/>
    </location>
</feature>
<proteinExistence type="predicted"/>
<sequence>MRWTRFTIIFLALIASIAIGGCASDGGGLIASCAHGACGAVPYRIGPGDVLQVSVWKNPQLDRTEPVRPDGKISLPLLNDVRAAGLTPMQLRDKINARLTHFLTDPQVTVTVAAVHSLAVSVLGQVRHPGRYQFPAQPSVLEA</sequence>
<name>T0Y1T4_9ZZZZ</name>
<dbReference type="Gene3D" id="3.30.1950.10">
    <property type="entry name" value="wza like domain"/>
    <property type="match status" value="1"/>
</dbReference>
<dbReference type="PANTHER" id="PTHR33619">
    <property type="entry name" value="POLYSACCHARIDE EXPORT PROTEIN GFCE-RELATED"/>
    <property type="match status" value="1"/>
</dbReference>
<dbReference type="GO" id="GO:0015159">
    <property type="term" value="F:polysaccharide transmembrane transporter activity"/>
    <property type="evidence" value="ECO:0007669"/>
    <property type="project" value="InterPro"/>
</dbReference>
<dbReference type="InterPro" id="IPR049712">
    <property type="entry name" value="Poly_export"/>
</dbReference>
<dbReference type="PANTHER" id="PTHR33619:SF3">
    <property type="entry name" value="POLYSACCHARIDE EXPORT PROTEIN GFCE-RELATED"/>
    <property type="match status" value="1"/>
</dbReference>
<dbReference type="EMBL" id="AUZX01015435">
    <property type="protein sequence ID" value="EQD29041.1"/>
    <property type="molecule type" value="Genomic_DNA"/>
</dbReference>
<evidence type="ECO:0000313" key="3">
    <source>
        <dbReference type="EMBL" id="EQD29041.1"/>
    </source>
</evidence>
<gene>
    <name evidence="3" type="ORF">B1A_20900</name>
</gene>
<dbReference type="Pfam" id="PF02563">
    <property type="entry name" value="Poly_export"/>
    <property type="match status" value="1"/>
</dbReference>
<reference evidence="3" key="1">
    <citation type="submission" date="2013-08" db="EMBL/GenBank/DDBJ databases">
        <authorList>
            <person name="Mendez C."/>
            <person name="Richter M."/>
            <person name="Ferrer M."/>
            <person name="Sanchez J."/>
        </authorList>
    </citation>
    <scope>NUCLEOTIDE SEQUENCE</scope>
</reference>
<protein>
    <submittedName>
        <fullName evidence="3">Polysaccharide export protein</fullName>
    </submittedName>
</protein>
<feature type="domain" description="Polysaccharide export protein N-terminal" evidence="2">
    <location>
        <begin position="42"/>
        <end position="112"/>
    </location>
</feature>
<accession>T0Y1T4</accession>